<evidence type="ECO:0000256" key="4">
    <source>
        <dbReference type="ARBA" id="ARBA00022991"/>
    </source>
</evidence>
<evidence type="ECO:0000256" key="3">
    <source>
        <dbReference type="ARBA" id="ARBA00022827"/>
    </source>
</evidence>
<dbReference type="PANTHER" id="PTHR11455:SF18">
    <property type="entry name" value="SI:CH1073-390K14.1"/>
    <property type="match status" value="1"/>
</dbReference>
<evidence type="ECO:0000256" key="2">
    <source>
        <dbReference type="ARBA" id="ARBA00022630"/>
    </source>
</evidence>
<evidence type="ECO:0000256" key="1">
    <source>
        <dbReference type="ARBA" id="ARBA00005862"/>
    </source>
</evidence>
<keyword evidence="4" id="KW-0157">Chromophore</keyword>
<dbReference type="HOGENOM" id="CLU_010348_2_2_1"/>
<reference evidence="9" key="1">
    <citation type="journal article" date="2013" name="Nature">
        <title>Pan genome of the phytoplankton Emiliania underpins its global distribution.</title>
        <authorList>
            <person name="Read B.A."/>
            <person name="Kegel J."/>
            <person name="Klute M.J."/>
            <person name="Kuo A."/>
            <person name="Lefebvre S.C."/>
            <person name="Maumus F."/>
            <person name="Mayer C."/>
            <person name="Miller J."/>
            <person name="Monier A."/>
            <person name="Salamov A."/>
            <person name="Young J."/>
            <person name="Aguilar M."/>
            <person name="Claverie J.M."/>
            <person name="Frickenhaus S."/>
            <person name="Gonzalez K."/>
            <person name="Herman E.K."/>
            <person name="Lin Y.C."/>
            <person name="Napier J."/>
            <person name="Ogata H."/>
            <person name="Sarno A.F."/>
            <person name="Shmutz J."/>
            <person name="Schroeder D."/>
            <person name="de Vargas C."/>
            <person name="Verret F."/>
            <person name="von Dassow P."/>
            <person name="Valentin K."/>
            <person name="Van de Peer Y."/>
            <person name="Wheeler G."/>
            <person name="Dacks J.B."/>
            <person name="Delwiche C.F."/>
            <person name="Dyhrman S.T."/>
            <person name="Glockner G."/>
            <person name="John U."/>
            <person name="Richards T."/>
            <person name="Worden A.Z."/>
            <person name="Zhang X."/>
            <person name="Grigoriev I.V."/>
            <person name="Allen A.E."/>
            <person name="Bidle K."/>
            <person name="Borodovsky M."/>
            <person name="Bowler C."/>
            <person name="Brownlee C."/>
            <person name="Cock J.M."/>
            <person name="Elias M."/>
            <person name="Gladyshev V.N."/>
            <person name="Groth M."/>
            <person name="Guda C."/>
            <person name="Hadaegh A."/>
            <person name="Iglesias-Rodriguez M.D."/>
            <person name="Jenkins J."/>
            <person name="Jones B.M."/>
            <person name="Lawson T."/>
            <person name="Leese F."/>
            <person name="Lindquist E."/>
            <person name="Lobanov A."/>
            <person name="Lomsadze A."/>
            <person name="Malik S.B."/>
            <person name="Marsh M.E."/>
            <person name="Mackinder L."/>
            <person name="Mock T."/>
            <person name="Mueller-Roeber B."/>
            <person name="Pagarete A."/>
            <person name="Parker M."/>
            <person name="Probert I."/>
            <person name="Quesneville H."/>
            <person name="Raines C."/>
            <person name="Rensing S.A."/>
            <person name="Riano-Pachon D.M."/>
            <person name="Richier S."/>
            <person name="Rokitta S."/>
            <person name="Shiraiwa Y."/>
            <person name="Soanes D.M."/>
            <person name="van der Giezen M."/>
            <person name="Wahlund T.M."/>
            <person name="Williams B."/>
            <person name="Wilson W."/>
            <person name="Wolfe G."/>
            <person name="Wurch L.L."/>
        </authorList>
    </citation>
    <scope>NUCLEOTIDE SEQUENCE</scope>
</reference>
<dbReference type="SUPFAM" id="SSF48173">
    <property type="entry name" value="Cryptochrome/photolyase FAD-binding domain"/>
    <property type="match status" value="1"/>
</dbReference>
<dbReference type="GO" id="GO:0071949">
    <property type="term" value="F:FAD binding"/>
    <property type="evidence" value="ECO:0007669"/>
    <property type="project" value="TreeGrafter"/>
</dbReference>
<feature type="domain" description="Photolyase/cryptochrome alpha/beta" evidence="7">
    <location>
        <begin position="1"/>
        <end position="134"/>
    </location>
</feature>
<dbReference type="InterPro" id="IPR002081">
    <property type="entry name" value="Cryptochrome/DNA_photolyase_1"/>
</dbReference>
<dbReference type="eggNOG" id="KOG0133">
    <property type="taxonomic scope" value="Eukaryota"/>
</dbReference>
<dbReference type="EnsemblProtists" id="EOD31738">
    <property type="protein sequence ID" value="EOD31738"/>
    <property type="gene ID" value="EMIHUDRAFT_51761"/>
</dbReference>
<dbReference type="PRINTS" id="PR00147">
    <property type="entry name" value="DNAPHOTLYASE"/>
</dbReference>
<dbReference type="InterPro" id="IPR014729">
    <property type="entry name" value="Rossmann-like_a/b/a_fold"/>
</dbReference>
<dbReference type="STRING" id="2903.R1D8F8"/>
<sequence>IVWLRAGDMRLTDNPALHAAAESGNPVIPVFIQPPRCEEGGWPLAGAAAYWLHHSLVALQHSLSRLGSAVVVRRAADCGGSSAAALAALAAESGSRRVYYNASFEPWLVRRDEALEQELASQGVRAKRCAGNVLYHPEDARPDERTAAHGFGSVGFFLAAVATLPPPPPPLPPPRRLKPPAAWPHSLPLSELGYGRLPVRPDGTVEDWAAGIRRSWAVGEIGAQRALEAFVSGGIQRFEGRERFRADQANTAAISPHLRFGELSARAVLHSVRERASAPTFLRRLAWRDLAYWALWRFPHLPSRPFRPWFEAQAWSSDQPALEAWQAGATGFPLVDAAMAQLWATGWMPNYMRHVVAGFLVEFLNLDWRRFSLPVPRHGLRWFDYTLVDADTAINAYMWQNGGHSGMDQWNFVMHPVFAAKSCDPEGDYVRRWLPQLAALPVEYIHCPWEAPFALRAAAGVVLGGNYPKRILDDLEAARRASHAAVMAVR</sequence>
<evidence type="ECO:0000256" key="5">
    <source>
        <dbReference type="PIRSR" id="PIRSR602081-1"/>
    </source>
</evidence>
<evidence type="ECO:0000259" key="7">
    <source>
        <dbReference type="PROSITE" id="PS51645"/>
    </source>
</evidence>
<dbReference type="GO" id="GO:0043153">
    <property type="term" value="P:entrainment of circadian clock by photoperiod"/>
    <property type="evidence" value="ECO:0007669"/>
    <property type="project" value="TreeGrafter"/>
</dbReference>
<dbReference type="Gene3D" id="3.40.50.620">
    <property type="entry name" value="HUPs"/>
    <property type="match status" value="1"/>
</dbReference>
<dbReference type="KEGG" id="ehx:EMIHUDRAFT_51761"/>
<name>A0A0D3K7K3_EMIH1</name>
<dbReference type="SUPFAM" id="SSF52425">
    <property type="entry name" value="Cryptochrome/photolyase, N-terminal domain"/>
    <property type="match status" value="1"/>
</dbReference>
<dbReference type="GO" id="GO:0005737">
    <property type="term" value="C:cytoplasm"/>
    <property type="evidence" value="ECO:0007669"/>
    <property type="project" value="TreeGrafter"/>
</dbReference>
<protein>
    <recommendedName>
        <fullName evidence="7">Photolyase/cryptochrome alpha/beta domain-containing protein</fullName>
    </recommendedName>
</protein>
<feature type="binding site" evidence="5">
    <location>
        <begin position="251"/>
        <end position="255"/>
    </location>
    <ligand>
        <name>FAD</name>
        <dbReference type="ChEBI" id="CHEBI:57692"/>
    </ligand>
</feature>
<feature type="site" description="Electron transfer via tryptophanyl radical" evidence="6">
    <location>
        <position position="315"/>
    </location>
</feature>
<dbReference type="PROSITE" id="PS00394">
    <property type="entry name" value="DNA_PHOTOLYASES_1_1"/>
    <property type="match status" value="1"/>
</dbReference>
<dbReference type="AlphaFoldDB" id="A0A0D3K7K3"/>
<dbReference type="GO" id="GO:0006139">
    <property type="term" value="P:nucleobase-containing compound metabolic process"/>
    <property type="evidence" value="ECO:0007669"/>
    <property type="project" value="UniProtKB-ARBA"/>
</dbReference>
<dbReference type="Pfam" id="PF00875">
    <property type="entry name" value="DNA_photolyase"/>
    <property type="match status" value="1"/>
</dbReference>
<feature type="binding site" evidence="5">
    <location>
        <begin position="389"/>
        <end position="391"/>
    </location>
    <ligand>
        <name>FAD</name>
        <dbReference type="ChEBI" id="CHEBI:57692"/>
    </ligand>
</feature>
<dbReference type="GO" id="GO:0032922">
    <property type="term" value="P:circadian regulation of gene expression"/>
    <property type="evidence" value="ECO:0007669"/>
    <property type="project" value="TreeGrafter"/>
</dbReference>
<dbReference type="Gene3D" id="1.10.579.10">
    <property type="entry name" value="DNA Cyclobutane Dipyrimidine Photolyase, subunit A, domain 3"/>
    <property type="match status" value="1"/>
</dbReference>
<dbReference type="Gene3D" id="1.25.40.80">
    <property type="match status" value="1"/>
</dbReference>
<comment type="cofactor">
    <cofactor evidence="5">
        <name>FAD</name>
        <dbReference type="ChEBI" id="CHEBI:57692"/>
    </cofactor>
    <text evidence="5">Binds 1 FAD per subunit.</text>
</comment>
<dbReference type="Pfam" id="PF03441">
    <property type="entry name" value="FAD_binding_7"/>
    <property type="match status" value="1"/>
</dbReference>
<feature type="binding site" evidence="5">
    <location>
        <position position="281"/>
    </location>
    <ligand>
        <name>FAD</name>
        <dbReference type="ChEBI" id="CHEBI:57692"/>
    </ligand>
</feature>
<dbReference type="Proteomes" id="UP000013827">
    <property type="component" value="Unassembled WGS sequence"/>
</dbReference>
<feature type="site" description="Electron transfer via tryptophanyl radical" evidence="6">
    <location>
        <position position="368"/>
    </location>
</feature>
<keyword evidence="9" id="KW-1185">Reference proteome</keyword>
<dbReference type="InterPro" id="IPR036134">
    <property type="entry name" value="Crypto/Photolyase_FAD-like_sf"/>
</dbReference>
<proteinExistence type="inferred from homology"/>
<dbReference type="GO" id="GO:0005634">
    <property type="term" value="C:nucleus"/>
    <property type="evidence" value="ECO:0007669"/>
    <property type="project" value="TreeGrafter"/>
</dbReference>
<dbReference type="GeneID" id="17277048"/>
<dbReference type="PaxDb" id="2903-EOD31738"/>
<dbReference type="PROSITE" id="PS51645">
    <property type="entry name" value="PHR_CRY_ALPHA_BETA"/>
    <property type="match status" value="1"/>
</dbReference>
<dbReference type="InterPro" id="IPR006050">
    <property type="entry name" value="DNA_photolyase_N"/>
</dbReference>
<dbReference type="GO" id="GO:0003677">
    <property type="term" value="F:DNA binding"/>
    <property type="evidence" value="ECO:0007669"/>
    <property type="project" value="TreeGrafter"/>
</dbReference>
<accession>A0A0D3K7K3</accession>
<dbReference type="InterPro" id="IPR018394">
    <property type="entry name" value="DNA_photolyase_1_CS_C"/>
</dbReference>
<organism evidence="8 9">
    <name type="scientific">Emiliania huxleyi (strain CCMP1516)</name>
    <dbReference type="NCBI Taxonomy" id="280463"/>
    <lineage>
        <taxon>Eukaryota</taxon>
        <taxon>Haptista</taxon>
        <taxon>Haptophyta</taxon>
        <taxon>Prymnesiophyceae</taxon>
        <taxon>Isochrysidales</taxon>
        <taxon>Noelaerhabdaceae</taxon>
        <taxon>Emiliania</taxon>
    </lineage>
</organism>
<keyword evidence="2 5" id="KW-0285">Flavoprotein</keyword>
<dbReference type="PANTHER" id="PTHR11455">
    <property type="entry name" value="CRYPTOCHROME"/>
    <property type="match status" value="1"/>
</dbReference>
<dbReference type="OMA" id="ETLIDWD"/>
<evidence type="ECO:0000256" key="6">
    <source>
        <dbReference type="PIRSR" id="PIRSR602081-2"/>
    </source>
</evidence>
<evidence type="ECO:0000313" key="9">
    <source>
        <dbReference type="Proteomes" id="UP000013827"/>
    </source>
</evidence>
<reference evidence="8" key="2">
    <citation type="submission" date="2024-10" db="UniProtKB">
        <authorList>
            <consortium name="EnsemblProtists"/>
        </authorList>
    </citation>
    <scope>IDENTIFICATION</scope>
</reference>
<keyword evidence="3 5" id="KW-0274">FAD</keyword>
<dbReference type="GO" id="GO:0006950">
    <property type="term" value="P:response to stress"/>
    <property type="evidence" value="ECO:0007669"/>
    <property type="project" value="UniProtKB-ARBA"/>
</dbReference>
<dbReference type="InterPro" id="IPR036155">
    <property type="entry name" value="Crypto/Photolyase_N_sf"/>
</dbReference>
<dbReference type="InterPro" id="IPR005101">
    <property type="entry name" value="Cryptochr/Photolyase_FAD-bd"/>
</dbReference>
<dbReference type="RefSeq" id="XP_005784167.1">
    <property type="nucleotide sequence ID" value="XM_005784110.1"/>
</dbReference>
<feature type="site" description="Electron transfer via tryptophanyl radical" evidence="6">
    <location>
        <position position="399"/>
    </location>
</feature>
<dbReference type="GO" id="GO:0003904">
    <property type="term" value="F:deoxyribodipyrimidine photo-lyase activity"/>
    <property type="evidence" value="ECO:0007669"/>
    <property type="project" value="TreeGrafter"/>
</dbReference>
<comment type="similarity">
    <text evidence="1">Belongs to the DNA photolyase class-1 family.</text>
</comment>
<evidence type="ECO:0000313" key="8">
    <source>
        <dbReference type="EnsemblProtists" id="EOD31738"/>
    </source>
</evidence>